<feature type="region of interest" description="Disordered" evidence="1">
    <location>
        <begin position="70"/>
        <end position="129"/>
    </location>
</feature>
<feature type="domain" description="DUF4124" evidence="2">
    <location>
        <begin position="62"/>
        <end position="100"/>
    </location>
</feature>
<evidence type="ECO:0000256" key="1">
    <source>
        <dbReference type="SAM" id="MobiDB-lite"/>
    </source>
</evidence>
<name>A0ABQ3B1T6_9GAMM</name>
<comment type="caution">
    <text evidence="3">The sequence shown here is derived from an EMBL/GenBank/DDBJ whole genome shotgun (WGS) entry which is preliminary data.</text>
</comment>
<keyword evidence="4" id="KW-1185">Reference proteome</keyword>
<accession>A0ABQ3B1T6</accession>
<dbReference type="Pfam" id="PF13511">
    <property type="entry name" value="DUF4124"/>
    <property type="match status" value="1"/>
</dbReference>
<dbReference type="Proteomes" id="UP000601597">
    <property type="component" value="Unassembled WGS sequence"/>
</dbReference>
<evidence type="ECO:0000313" key="4">
    <source>
        <dbReference type="Proteomes" id="UP000601597"/>
    </source>
</evidence>
<evidence type="ECO:0000259" key="2">
    <source>
        <dbReference type="Pfam" id="PF13511"/>
    </source>
</evidence>
<protein>
    <recommendedName>
        <fullName evidence="2">DUF4124 domain-containing protein</fullName>
    </recommendedName>
</protein>
<proteinExistence type="predicted"/>
<organism evidence="3 4">
    <name type="scientific">Marinobacter zhanjiangensis</name>
    <dbReference type="NCBI Taxonomy" id="578215"/>
    <lineage>
        <taxon>Bacteria</taxon>
        <taxon>Pseudomonadati</taxon>
        <taxon>Pseudomonadota</taxon>
        <taxon>Gammaproteobacteria</taxon>
        <taxon>Pseudomonadales</taxon>
        <taxon>Marinobacteraceae</taxon>
        <taxon>Marinobacter</taxon>
    </lineage>
</organism>
<reference evidence="4" key="1">
    <citation type="journal article" date="2019" name="Int. J. Syst. Evol. Microbiol.">
        <title>The Global Catalogue of Microorganisms (GCM) 10K type strain sequencing project: providing services to taxonomists for standard genome sequencing and annotation.</title>
        <authorList>
            <consortium name="The Broad Institute Genomics Platform"/>
            <consortium name="The Broad Institute Genome Sequencing Center for Infectious Disease"/>
            <person name="Wu L."/>
            <person name="Ma J."/>
        </authorList>
    </citation>
    <scope>NUCLEOTIDE SEQUENCE [LARGE SCALE GENOMIC DNA]</scope>
    <source>
        <strain evidence="4">KCTC 22280</strain>
    </source>
</reference>
<dbReference type="InterPro" id="IPR025392">
    <property type="entry name" value="DUF4124"/>
</dbReference>
<sequence length="129" mass="13931">MTRWLIRLAFPALAVLVGFIVYGVKAPDNPAGQSPEQSESDTIPSFEAVVPAPVIPEGPEIVFKWQDEDGGWHYADQPPAEGPWYTLTVDPGPETRPATPDGPDPADEDLNSPYSAPFSLGPRYPENGS</sequence>
<dbReference type="EMBL" id="BMXV01000004">
    <property type="protein sequence ID" value="GGY73597.1"/>
    <property type="molecule type" value="Genomic_DNA"/>
</dbReference>
<evidence type="ECO:0000313" key="3">
    <source>
        <dbReference type="EMBL" id="GGY73597.1"/>
    </source>
</evidence>
<dbReference type="RefSeq" id="WP_189576131.1">
    <property type="nucleotide sequence ID" value="NZ_BMXV01000004.1"/>
</dbReference>
<gene>
    <name evidence="3" type="ORF">GCM10007071_21040</name>
</gene>